<dbReference type="PANTHER" id="PTHR35798">
    <property type="entry name" value="CELL DIVISION PROTEIN SEPF"/>
    <property type="match status" value="1"/>
</dbReference>
<dbReference type="KEGG" id="vah:G7081_07595"/>
<dbReference type="InterPro" id="IPR023052">
    <property type="entry name" value="Cell_div_SepF"/>
</dbReference>
<proteinExistence type="inferred from homology"/>
<comment type="subunit">
    <text evidence="5">Homodimer. Interacts with FtsZ.</text>
</comment>
<name>A0A6G8APM1_9ENTE</name>
<evidence type="ECO:0000256" key="4">
    <source>
        <dbReference type="ARBA" id="ARBA00044936"/>
    </source>
</evidence>
<dbReference type="InterPro" id="IPR007561">
    <property type="entry name" value="Cell_div_SepF/SepF-rel"/>
</dbReference>
<dbReference type="AlphaFoldDB" id="A0A6G8APM1"/>
<dbReference type="EMBL" id="CP049886">
    <property type="protein sequence ID" value="QIL47024.1"/>
    <property type="molecule type" value="Genomic_DNA"/>
</dbReference>
<evidence type="ECO:0000256" key="1">
    <source>
        <dbReference type="ARBA" id="ARBA00022618"/>
    </source>
</evidence>
<evidence type="ECO:0000256" key="6">
    <source>
        <dbReference type="SAM" id="MobiDB-lite"/>
    </source>
</evidence>
<keyword evidence="1 5" id="KW-0132">Cell division</keyword>
<comment type="similarity">
    <text evidence="5">Belongs to the SepF family.</text>
</comment>
<keyword evidence="3 5" id="KW-0131">Cell cycle</keyword>
<dbReference type="Pfam" id="PF04472">
    <property type="entry name" value="SepF"/>
    <property type="match status" value="1"/>
</dbReference>
<reference evidence="7 8" key="1">
    <citation type="submission" date="2020-03" db="EMBL/GenBank/DDBJ databases">
        <title>Vagococcus sp. nov., isolated from beetles.</title>
        <authorList>
            <person name="Hyun D.-W."/>
            <person name="Bae J.-W."/>
        </authorList>
    </citation>
    <scope>NUCLEOTIDE SEQUENCE [LARGE SCALE GENOMIC DNA]</scope>
    <source>
        <strain evidence="7 8">HDW17A</strain>
    </source>
</reference>
<dbReference type="GO" id="GO:0043093">
    <property type="term" value="P:FtsZ-dependent cytokinesis"/>
    <property type="evidence" value="ECO:0007669"/>
    <property type="project" value="UniProtKB-UniRule"/>
</dbReference>
<comment type="function">
    <text evidence="4 5">Cell division protein that is part of the divisome complex and is recruited early to the Z-ring. Probably stimulates Z-ring formation, perhaps through the cross-linking of FtsZ protofilaments. Its function overlaps with FtsA.</text>
</comment>
<evidence type="ECO:0000256" key="5">
    <source>
        <dbReference type="HAMAP-Rule" id="MF_01197"/>
    </source>
</evidence>
<evidence type="ECO:0000256" key="3">
    <source>
        <dbReference type="ARBA" id="ARBA00023306"/>
    </source>
</evidence>
<evidence type="ECO:0000313" key="7">
    <source>
        <dbReference type="EMBL" id="QIL47024.1"/>
    </source>
</evidence>
<accession>A0A6G8APM1</accession>
<dbReference type="Proteomes" id="UP000500890">
    <property type="component" value="Chromosome"/>
</dbReference>
<evidence type="ECO:0000256" key="2">
    <source>
        <dbReference type="ARBA" id="ARBA00023210"/>
    </source>
</evidence>
<evidence type="ECO:0000313" key="8">
    <source>
        <dbReference type="Proteomes" id="UP000500890"/>
    </source>
</evidence>
<protein>
    <recommendedName>
        <fullName evidence="5">Cell division protein SepF</fullName>
    </recommendedName>
</protein>
<keyword evidence="2 5" id="KW-0717">Septation</keyword>
<keyword evidence="8" id="KW-1185">Reference proteome</keyword>
<feature type="compositionally biased region" description="Polar residues" evidence="6">
    <location>
        <begin position="8"/>
        <end position="31"/>
    </location>
</feature>
<sequence length="192" mass="21344">MDFETAAERSNPNADNTFVNTDRTTASQENTVKPPAKQQAPVQKKESRFPQSGKLKADKSAKKQKASKVAEEVENVRVAPKAQPKPQATTQKRPTSLEEALVNKISILEPRTYTESKEIAKCIFRNEIVIVNFHLVDENQARRIVDFLTGTVYALDGDIQRLGGELFICTPPNTEVDSATAKSLLQTQFNGR</sequence>
<dbReference type="Gene3D" id="3.30.110.150">
    <property type="entry name" value="SepF-like protein"/>
    <property type="match status" value="1"/>
</dbReference>
<feature type="region of interest" description="Disordered" evidence="6">
    <location>
        <begin position="1"/>
        <end position="93"/>
    </location>
</feature>
<keyword evidence="5" id="KW-0963">Cytoplasm</keyword>
<organism evidence="7 8">
    <name type="scientific">Vagococcus coleopterorum</name>
    <dbReference type="NCBI Taxonomy" id="2714946"/>
    <lineage>
        <taxon>Bacteria</taxon>
        <taxon>Bacillati</taxon>
        <taxon>Bacillota</taxon>
        <taxon>Bacilli</taxon>
        <taxon>Lactobacillales</taxon>
        <taxon>Enterococcaceae</taxon>
        <taxon>Vagococcus</taxon>
    </lineage>
</organism>
<dbReference type="HAMAP" id="MF_01197">
    <property type="entry name" value="SepF"/>
    <property type="match status" value="1"/>
</dbReference>
<dbReference type="GO" id="GO:0005737">
    <property type="term" value="C:cytoplasm"/>
    <property type="evidence" value="ECO:0007669"/>
    <property type="project" value="UniProtKB-SubCell"/>
</dbReference>
<comment type="subcellular location">
    <subcellularLocation>
        <location evidence="5">Cytoplasm</location>
    </subcellularLocation>
    <text evidence="5">Localizes to the division site, in a FtsZ-dependent manner.</text>
</comment>
<dbReference type="GO" id="GO:0000917">
    <property type="term" value="P:division septum assembly"/>
    <property type="evidence" value="ECO:0007669"/>
    <property type="project" value="UniProtKB-KW"/>
</dbReference>
<gene>
    <name evidence="5" type="primary">sepF</name>
    <name evidence="7" type="ORF">G7081_07595</name>
</gene>
<dbReference type="PANTHER" id="PTHR35798:SF1">
    <property type="entry name" value="CELL DIVISION PROTEIN SEPF"/>
    <property type="match status" value="1"/>
</dbReference>
<dbReference type="InterPro" id="IPR038594">
    <property type="entry name" value="SepF-like_sf"/>
</dbReference>